<accession>D5UX17</accession>
<evidence type="ECO:0000256" key="2">
    <source>
        <dbReference type="SAM" id="MobiDB-lite"/>
    </source>
</evidence>
<dbReference type="STRING" id="521096.Tpau_3453"/>
<reference evidence="4" key="1">
    <citation type="submission" date="2010-03" db="EMBL/GenBank/DDBJ databases">
        <title>The complete chromosome of Tsukamurella paurometabola DSM 20162.</title>
        <authorList>
            <consortium name="US DOE Joint Genome Institute (JGI-PGF)"/>
            <person name="Lucas S."/>
            <person name="Copeland A."/>
            <person name="Lapidus A."/>
            <person name="Glavina del Rio T."/>
            <person name="Dalin E."/>
            <person name="Tice H."/>
            <person name="Bruce D."/>
            <person name="Goodwin L."/>
            <person name="Pitluck S."/>
            <person name="Kyrpides N."/>
            <person name="Mavromatis K."/>
            <person name="Ivanova N."/>
            <person name="Mikhailova N."/>
            <person name="Munk A.C."/>
            <person name="Brettin T."/>
            <person name="Detter J.C."/>
            <person name="Tapia R."/>
            <person name="Han C."/>
            <person name="Larimer F."/>
            <person name="Land M."/>
            <person name="Hauser L."/>
            <person name="Markowitz V."/>
            <person name="Cheng J.-F."/>
            <person name="Hugenholtz P."/>
            <person name="Woyke T."/>
            <person name="Wu D."/>
            <person name="Jando M."/>
            <person name="Brambilla E."/>
            <person name="Klenk H.-P."/>
            <person name="Eisen J.A."/>
        </authorList>
    </citation>
    <scope>NUCLEOTIDE SEQUENCE [LARGE SCALE GENOMIC DNA]</scope>
    <source>
        <strain evidence="4">ATCC 8368 / DSM 20162 / CCUG 35730 / CIP 100753 / JCM 10117 / KCTC 9821 / NBRC 16120 / NCIMB 702349 / NCTC 13040</strain>
    </source>
</reference>
<dbReference type="NCBIfam" id="TIGR03930">
    <property type="entry name" value="WXG100_ESAT6"/>
    <property type="match status" value="1"/>
</dbReference>
<dbReference type="InterPro" id="IPR036689">
    <property type="entry name" value="ESAT-6-like_sf"/>
</dbReference>
<dbReference type="SUPFAM" id="SSF140453">
    <property type="entry name" value="EsxAB dimer-like"/>
    <property type="match status" value="1"/>
</dbReference>
<comment type="similarity">
    <text evidence="1">Belongs to the WXG100 family.</text>
</comment>
<evidence type="ECO:0000256" key="1">
    <source>
        <dbReference type="RuleBase" id="RU362001"/>
    </source>
</evidence>
<protein>
    <recommendedName>
        <fullName evidence="1">ESAT-6-like protein</fullName>
    </recommendedName>
</protein>
<dbReference type="Pfam" id="PF06013">
    <property type="entry name" value="WXG100"/>
    <property type="match status" value="1"/>
</dbReference>
<gene>
    <name evidence="3" type="ordered locus">Tpau_3453</name>
</gene>
<name>D5UX17_TSUPD</name>
<dbReference type="HOGENOM" id="CLU_2195785_0_0_11"/>
<dbReference type="KEGG" id="tpr:Tpau_3453"/>
<keyword evidence="4" id="KW-1185">Reference proteome</keyword>
<evidence type="ECO:0000313" key="3">
    <source>
        <dbReference type="EMBL" id="ADG80036.1"/>
    </source>
</evidence>
<proteinExistence type="inferred from homology"/>
<dbReference type="AlphaFoldDB" id="D5UX17"/>
<dbReference type="Proteomes" id="UP000001213">
    <property type="component" value="Chromosome"/>
</dbReference>
<reference evidence="3 4" key="2">
    <citation type="journal article" date="2011" name="Stand. Genomic Sci.">
        <title>Complete genome sequence of Tsukamurella paurometabola type strain (no. 33).</title>
        <authorList>
            <person name="Munk A.C."/>
            <person name="Lapidus A."/>
            <person name="Lucas S."/>
            <person name="Nolan M."/>
            <person name="Tice H."/>
            <person name="Cheng J.F."/>
            <person name="Del Rio T.G."/>
            <person name="Goodwin L."/>
            <person name="Pitluck S."/>
            <person name="Liolios K."/>
            <person name="Huntemann M."/>
            <person name="Ivanova N."/>
            <person name="Mavromatis K."/>
            <person name="Mikhailova N."/>
            <person name="Pati A."/>
            <person name="Chen A."/>
            <person name="Palaniappan K."/>
            <person name="Tapia R."/>
            <person name="Han C."/>
            <person name="Land M."/>
            <person name="Hauser L."/>
            <person name="Chang Y.J."/>
            <person name="Jeffries C.D."/>
            <person name="Brettin T."/>
            <person name="Yasawong M."/>
            <person name="Brambilla E.M."/>
            <person name="Rohde M."/>
            <person name="Sikorski J."/>
            <person name="Goker M."/>
            <person name="Detter J.C."/>
            <person name="Woyke T."/>
            <person name="Bristow J."/>
            <person name="Eisen J.A."/>
            <person name="Markowitz V."/>
            <person name="Hugenholtz P."/>
            <person name="Kyrpides N.C."/>
            <person name="Klenk H.P."/>
        </authorList>
    </citation>
    <scope>NUCLEOTIDE SEQUENCE [LARGE SCALE GENOMIC DNA]</scope>
    <source>
        <strain evidence="4">ATCC 8368 / DSM 20162 / CCUG 35730 / CIP 100753 / JCM 10117 / KCTC 9821 / NBRC 16120 / NCIMB 702349 / NCTC 13040</strain>
    </source>
</reference>
<dbReference type="RefSeq" id="WP_013128034.1">
    <property type="nucleotide sequence ID" value="NC_014158.1"/>
</dbReference>
<evidence type="ECO:0000313" key="4">
    <source>
        <dbReference type="Proteomes" id="UP000001213"/>
    </source>
</evidence>
<dbReference type="EMBL" id="CP001966">
    <property type="protein sequence ID" value="ADG80036.1"/>
    <property type="molecule type" value="Genomic_DNA"/>
</dbReference>
<dbReference type="eggNOG" id="COG4842">
    <property type="taxonomic scope" value="Bacteria"/>
</dbReference>
<organism evidence="3 4">
    <name type="scientific">Tsukamurella paurometabola (strain ATCC 8368 / DSM 20162 / CCUG 35730 / CIP 100753 / JCM 10117 / KCTC 9821 / NBRC 16120 / NCIMB 702349 / NCTC 13040)</name>
    <name type="common">Corynebacterium paurometabolum</name>
    <dbReference type="NCBI Taxonomy" id="521096"/>
    <lineage>
        <taxon>Bacteria</taxon>
        <taxon>Bacillati</taxon>
        <taxon>Actinomycetota</taxon>
        <taxon>Actinomycetes</taxon>
        <taxon>Mycobacteriales</taxon>
        <taxon>Tsukamurellaceae</taxon>
        <taxon>Tsukamurella</taxon>
    </lineage>
</organism>
<dbReference type="InterPro" id="IPR010310">
    <property type="entry name" value="T7SS_ESAT-6-like"/>
</dbReference>
<sequence length="108" mass="11758">MNTRLQVVPADLRTGGTRFDAQRAQIESLLTAAERAHADLQGTWEGSAAEVMQERWEEHVPGVGKHVAKLEEYARLLTSTAAEYTTTESNNSDDIQTAGGGSVLNLEM</sequence>
<dbReference type="Gene3D" id="1.10.287.1060">
    <property type="entry name" value="ESAT-6-like"/>
    <property type="match status" value="1"/>
</dbReference>
<feature type="region of interest" description="Disordered" evidence="2">
    <location>
        <begin position="85"/>
        <end position="108"/>
    </location>
</feature>